<evidence type="ECO:0000256" key="1">
    <source>
        <dbReference type="ARBA" id="ARBA00004127"/>
    </source>
</evidence>
<dbReference type="InterPro" id="IPR008217">
    <property type="entry name" value="Ccc1_fam"/>
</dbReference>
<sequence>MDDSPVLDPHRDEPHDRGEFADRVNRIRAGVLGANDGIVSVAAVVVGVAGATSDAQTILAAGLAAVIGGAISMALGEYVSVSSARDSQHALIEKEKRELQEQPEQELAELAAIYRSKGLSGATALRVAEELTEHDALGAHLEAELHIDEHEVLKPWQAARASGFAFLLGAVLPMLAILLPPAELRIPVTFVAVLIALGVTGAAGARLGDSDWVRPTVRVLVGGALALAVTFAAGALLGATIL</sequence>
<feature type="transmembrane region" description="Helical" evidence="5">
    <location>
        <begin position="219"/>
        <end position="241"/>
    </location>
</feature>
<dbReference type="GO" id="GO:0005384">
    <property type="term" value="F:manganese ion transmembrane transporter activity"/>
    <property type="evidence" value="ECO:0007669"/>
    <property type="project" value="InterPro"/>
</dbReference>
<evidence type="ECO:0000256" key="2">
    <source>
        <dbReference type="ARBA" id="ARBA00022692"/>
    </source>
</evidence>
<accession>A0A839EB88</accession>
<evidence type="ECO:0000313" key="6">
    <source>
        <dbReference type="EMBL" id="MBA8846978.1"/>
    </source>
</evidence>
<keyword evidence="7" id="KW-1185">Reference proteome</keyword>
<feature type="transmembrane region" description="Helical" evidence="5">
    <location>
        <begin position="188"/>
        <end position="207"/>
    </location>
</feature>
<comment type="subcellular location">
    <subcellularLocation>
        <location evidence="1">Endomembrane system</location>
        <topology evidence="1">Multi-pass membrane protein</topology>
    </subcellularLocation>
</comment>
<keyword evidence="2 5" id="KW-0812">Transmembrane</keyword>
<dbReference type="GO" id="GO:0030026">
    <property type="term" value="P:intracellular manganese ion homeostasis"/>
    <property type="evidence" value="ECO:0007669"/>
    <property type="project" value="InterPro"/>
</dbReference>
<evidence type="ECO:0000256" key="5">
    <source>
        <dbReference type="SAM" id="Phobius"/>
    </source>
</evidence>
<evidence type="ECO:0000256" key="4">
    <source>
        <dbReference type="ARBA" id="ARBA00023136"/>
    </source>
</evidence>
<organism evidence="6 7">
    <name type="scientific">Microcella alkalica</name>
    <dbReference type="NCBI Taxonomy" id="355930"/>
    <lineage>
        <taxon>Bacteria</taxon>
        <taxon>Bacillati</taxon>
        <taxon>Actinomycetota</taxon>
        <taxon>Actinomycetes</taxon>
        <taxon>Micrococcales</taxon>
        <taxon>Microbacteriaceae</taxon>
        <taxon>Microcella</taxon>
    </lineage>
</organism>
<dbReference type="RefSeq" id="WP_182489803.1">
    <property type="nucleotide sequence ID" value="NZ_BAAAOV010000009.1"/>
</dbReference>
<protein>
    <submittedName>
        <fullName evidence="6">VIT1/CCC1 family predicted Fe2+/Mn2+ transporter</fullName>
    </submittedName>
</protein>
<keyword evidence="4 5" id="KW-0472">Membrane</keyword>
<reference evidence="6 7" key="1">
    <citation type="submission" date="2020-07" db="EMBL/GenBank/DDBJ databases">
        <title>Sequencing the genomes of 1000 actinobacteria strains.</title>
        <authorList>
            <person name="Klenk H.-P."/>
        </authorList>
    </citation>
    <scope>NUCLEOTIDE SEQUENCE [LARGE SCALE GENOMIC DNA]</scope>
    <source>
        <strain evidence="6 7">DSM 19663</strain>
    </source>
</reference>
<dbReference type="CDD" id="cd02432">
    <property type="entry name" value="Nodulin-21_like_1"/>
    <property type="match status" value="1"/>
</dbReference>
<comment type="caution">
    <text evidence="6">The sequence shown here is derived from an EMBL/GenBank/DDBJ whole genome shotgun (WGS) entry which is preliminary data.</text>
</comment>
<dbReference type="AlphaFoldDB" id="A0A839EB88"/>
<proteinExistence type="predicted"/>
<keyword evidence="3 5" id="KW-1133">Transmembrane helix</keyword>
<dbReference type="Proteomes" id="UP000585905">
    <property type="component" value="Unassembled WGS sequence"/>
</dbReference>
<dbReference type="Pfam" id="PF01988">
    <property type="entry name" value="VIT1"/>
    <property type="match status" value="1"/>
</dbReference>
<evidence type="ECO:0000256" key="3">
    <source>
        <dbReference type="ARBA" id="ARBA00022989"/>
    </source>
</evidence>
<feature type="transmembrane region" description="Helical" evidence="5">
    <location>
        <begin position="32"/>
        <end position="52"/>
    </location>
</feature>
<dbReference type="EMBL" id="JACGWX010000001">
    <property type="protein sequence ID" value="MBA8846978.1"/>
    <property type="molecule type" value="Genomic_DNA"/>
</dbReference>
<gene>
    <name evidence="6" type="ORF">FHX53_000542</name>
</gene>
<name>A0A839EB88_9MICO</name>
<feature type="transmembrane region" description="Helical" evidence="5">
    <location>
        <begin position="164"/>
        <end position="182"/>
    </location>
</feature>
<feature type="transmembrane region" description="Helical" evidence="5">
    <location>
        <begin position="58"/>
        <end position="79"/>
    </location>
</feature>
<dbReference type="GO" id="GO:0012505">
    <property type="term" value="C:endomembrane system"/>
    <property type="evidence" value="ECO:0007669"/>
    <property type="project" value="UniProtKB-SubCell"/>
</dbReference>
<evidence type="ECO:0000313" key="7">
    <source>
        <dbReference type="Proteomes" id="UP000585905"/>
    </source>
</evidence>
<dbReference type="PANTHER" id="PTHR31851">
    <property type="entry name" value="FE(2+)/MN(2+) TRANSPORTER PCL1"/>
    <property type="match status" value="1"/>
</dbReference>